<dbReference type="EMBL" id="CP001472">
    <property type="protein sequence ID" value="ACO32457.1"/>
    <property type="molecule type" value="Genomic_DNA"/>
</dbReference>
<name>C1F8I7_ACIC5</name>
<dbReference type="Proteomes" id="UP000002207">
    <property type="component" value="Chromosome"/>
</dbReference>
<evidence type="ECO:0000259" key="7">
    <source>
        <dbReference type="Pfam" id="PF07195"/>
    </source>
</evidence>
<keyword evidence="3" id="KW-0175">Coiled coil</keyword>
<dbReference type="InterPro" id="IPR040026">
    <property type="entry name" value="FliD"/>
</dbReference>
<evidence type="ECO:0000313" key="9">
    <source>
        <dbReference type="Proteomes" id="UP000002207"/>
    </source>
</evidence>
<dbReference type="GO" id="GO:0009421">
    <property type="term" value="C:bacterial-type flagellum filament cap"/>
    <property type="evidence" value="ECO:0007669"/>
    <property type="project" value="InterPro"/>
</dbReference>
<comment type="subunit">
    <text evidence="2 5">Homopentamer.</text>
</comment>
<dbReference type="Pfam" id="PF07195">
    <property type="entry name" value="FliD_C"/>
    <property type="match status" value="2"/>
</dbReference>
<evidence type="ECO:0000313" key="8">
    <source>
        <dbReference type="EMBL" id="ACO32457.1"/>
    </source>
</evidence>
<dbReference type="InterPro" id="IPR003481">
    <property type="entry name" value="FliD_N"/>
</dbReference>
<dbReference type="HOGENOM" id="CLU_015182_6_1_0"/>
<comment type="subcellular location">
    <subcellularLocation>
        <location evidence="5">Secreted</location>
    </subcellularLocation>
    <subcellularLocation>
        <location evidence="5">Bacterial flagellum</location>
    </subcellularLocation>
</comment>
<keyword evidence="8" id="KW-0282">Flagellum</keyword>
<dbReference type="FunCoup" id="C1F8I7">
    <property type="interactions" value="38"/>
</dbReference>
<dbReference type="Pfam" id="PF02465">
    <property type="entry name" value="FliD_N"/>
    <property type="match status" value="1"/>
</dbReference>
<dbReference type="GO" id="GO:0009424">
    <property type="term" value="C:bacterial-type flagellum hook"/>
    <property type="evidence" value="ECO:0007669"/>
    <property type="project" value="UniProtKB-UniRule"/>
</dbReference>
<dbReference type="GO" id="GO:0007155">
    <property type="term" value="P:cell adhesion"/>
    <property type="evidence" value="ECO:0007669"/>
    <property type="project" value="InterPro"/>
</dbReference>
<evidence type="ECO:0000256" key="1">
    <source>
        <dbReference type="ARBA" id="ARBA00009764"/>
    </source>
</evidence>
<proteinExistence type="inferred from homology"/>
<dbReference type="GO" id="GO:0005576">
    <property type="term" value="C:extracellular region"/>
    <property type="evidence" value="ECO:0007669"/>
    <property type="project" value="UniProtKB-SubCell"/>
</dbReference>
<evidence type="ECO:0000256" key="5">
    <source>
        <dbReference type="RuleBase" id="RU362066"/>
    </source>
</evidence>
<dbReference type="PANTHER" id="PTHR30288:SF0">
    <property type="entry name" value="FLAGELLAR HOOK-ASSOCIATED PROTEIN 2"/>
    <property type="match status" value="1"/>
</dbReference>
<evidence type="ECO:0000259" key="6">
    <source>
        <dbReference type="Pfam" id="PF02465"/>
    </source>
</evidence>
<dbReference type="InterPro" id="IPR010809">
    <property type="entry name" value="FliD_C"/>
</dbReference>
<evidence type="ECO:0000256" key="4">
    <source>
        <dbReference type="ARBA" id="ARBA00023143"/>
    </source>
</evidence>
<dbReference type="KEGG" id="aca:ACP_0111"/>
<evidence type="ECO:0000256" key="2">
    <source>
        <dbReference type="ARBA" id="ARBA00011255"/>
    </source>
</evidence>
<comment type="function">
    <text evidence="5">Required for morphogenesis and for the elongation of the flagellar filament by facilitating polymerization of the flagellin monomers at the tip of growing filament. Forms a capping structure, which prevents flagellin subunits (transported through the central channel of the flagellum) from leaking out without polymerization at the distal end.</text>
</comment>
<evidence type="ECO:0000256" key="3">
    <source>
        <dbReference type="ARBA" id="ARBA00023054"/>
    </source>
</evidence>
<dbReference type="PANTHER" id="PTHR30288">
    <property type="entry name" value="FLAGELLAR CAP/ASSEMBLY PROTEIN FLID"/>
    <property type="match status" value="1"/>
</dbReference>
<protein>
    <recommendedName>
        <fullName evidence="5">Flagellar hook-associated protein 2</fullName>
        <shortName evidence="5">HAP2</shortName>
    </recommendedName>
    <alternativeName>
        <fullName evidence="5">Flagellar cap protein</fullName>
    </alternativeName>
</protein>
<keyword evidence="5" id="KW-0964">Secreted</keyword>
<dbReference type="GO" id="GO:0071973">
    <property type="term" value="P:bacterial-type flagellum-dependent cell motility"/>
    <property type="evidence" value="ECO:0007669"/>
    <property type="project" value="TreeGrafter"/>
</dbReference>
<feature type="domain" description="Flagellar hook-associated protein 2 C-terminal" evidence="7">
    <location>
        <begin position="420"/>
        <end position="532"/>
    </location>
</feature>
<dbReference type="InParanoid" id="C1F8I7"/>
<dbReference type="STRING" id="240015.ACP_0111"/>
<dbReference type="eggNOG" id="COG1345">
    <property type="taxonomic scope" value="Bacteria"/>
</dbReference>
<organism evidence="8 9">
    <name type="scientific">Acidobacterium capsulatum (strain ATCC 51196 / DSM 11244 / BCRC 80197 / JCM 7670 / NBRC 15755 / NCIMB 13165 / 161)</name>
    <dbReference type="NCBI Taxonomy" id="240015"/>
    <lineage>
        <taxon>Bacteria</taxon>
        <taxon>Pseudomonadati</taxon>
        <taxon>Acidobacteriota</taxon>
        <taxon>Terriglobia</taxon>
        <taxon>Terriglobales</taxon>
        <taxon>Acidobacteriaceae</taxon>
        <taxon>Acidobacterium</taxon>
    </lineage>
</organism>
<sequence>MSTVGLSFGSPTSGQGFDVTTTVNNIVTNLQAVETPWKNQLTSLQSQDTALTSIGTDLSALSTSLQALTDFQGVLAGKQGSSSDTSVLELTSAAATAVAGSHTIVVTSLAQTSSYYSNAVAATDTLSGSLSIQVGSGSAQTININSTNNTLSSLASAINSGSYGVTANVLTDSSGSRLELVSNTSGSGGNITVGGSLADTTTSSAVSFTQAQAGADAKLTVDGIALTSASNTVSNALPGVTFQLLSASPGTNVQVQITNDNTAVETAVSNFVTAYNKVVGDLNTQEGNTSSGTPEPLFGNPTIATLQQTLESALNFAQPANAASTSTTIGTKDTLSGSIAISVGGGTAQTVNVNSSTPTLAGLASAINSANLGVTASVITSGSDSTLSLVNATSGSTGAIGITSSLTDTTTGSAVAFGSSVANGVTSATQLGISVNNDGTLTLNSDTLNSLLNSNYQDVVNFLQPSGGYTSFGGNMTSVLSNLGNSGSSGAIYLALQENSTVESQLNTNISNEENLISQQKTELTSQLNQANITLQEIPMQLNQVNEMYSAITGYDKVYNG</sequence>
<keyword evidence="4 5" id="KW-0975">Bacterial flagellum</keyword>
<keyword evidence="8" id="KW-0969">Cilium</keyword>
<keyword evidence="8" id="KW-0966">Cell projection</keyword>
<gene>
    <name evidence="8" type="primary">fliD</name>
    <name evidence="8" type="ordered locus">ACP_0111</name>
</gene>
<reference evidence="8 9" key="1">
    <citation type="journal article" date="2009" name="Appl. Environ. Microbiol.">
        <title>Three genomes from the phylum Acidobacteria provide insight into the lifestyles of these microorganisms in soils.</title>
        <authorList>
            <person name="Ward N.L."/>
            <person name="Challacombe J.F."/>
            <person name="Janssen P.H."/>
            <person name="Henrissat B."/>
            <person name="Coutinho P.M."/>
            <person name="Wu M."/>
            <person name="Xie G."/>
            <person name="Haft D.H."/>
            <person name="Sait M."/>
            <person name="Badger J."/>
            <person name="Barabote R.D."/>
            <person name="Bradley B."/>
            <person name="Brettin T.S."/>
            <person name="Brinkac L.M."/>
            <person name="Bruce D."/>
            <person name="Creasy T."/>
            <person name="Daugherty S.C."/>
            <person name="Davidsen T.M."/>
            <person name="DeBoy R.T."/>
            <person name="Detter J.C."/>
            <person name="Dodson R.J."/>
            <person name="Durkin A.S."/>
            <person name="Ganapathy A."/>
            <person name="Gwinn-Giglio M."/>
            <person name="Han C.S."/>
            <person name="Khouri H."/>
            <person name="Kiss H."/>
            <person name="Kothari S.P."/>
            <person name="Madupu R."/>
            <person name="Nelson K.E."/>
            <person name="Nelson W.C."/>
            <person name="Paulsen I."/>
            <person name="Penn K."/>
            <person name="Ren Q."/>
            <person name="Rosovitz M.J."/>
            <person name="Selengut J.D."/>
            <person name="Shrivastava S."/>
            <person name="Sullivan S.A."/>
            <person name="Tapia R."/>
            <person name="Thompson L.S."/>
            <person name="Watkins K.L."/>
            <person name="Yang Q."/>
            <person name="Yu C."/>
            <person name="Zafar N."/>
            <person name="Zhou L."/>
            <person name="Kuske C.R."/>
        </authorList>
    </citation>
    <scope>NUCLEOTIDE SEQUENCE [LARGE SCALE GENOMIC DNA]</scope>
    <source>
        <strain evidence="9">ATCC 51196 / DSM 11244 / BCRC 80197 / JCM 7670 / NBRC 15755 / NCIMB 13165 / 161</strain>
    </source>
</reference>
<keyword evidence="9" id="KW-1185">Reference proteome</keyword>
<feature type="domain" description="Flagellar hook-associated protein 2 N-terminal" evidence="6">
    <location>
        <begin position="16"/>
        <end position="112"/>
    </location>
</feature>
<dbReference type="AlphaFoldDB" id="C1F8I7"/>
<dbReference type="OrthoDB" id="105942at2"/>
<accession>C1F8I7</accession>
<comment type="similarity">
    <text evidence="1 5">Belongs to the FliD family.</text>
</comment>
<dbReference type="RefSeq" id="WP_012680519.1">
    <property type="nucleotide sequence ID" value="NC_012483.1"/>
</dbReference>
<feature type="domain" description="Flagellar hook-associated protein 2 C-terminal" evidence="7">
    <location>
        <begin position="214"/>
        <end position="331"/>
    </location>
</feature>